<dbReference type="HOGENOM" id="CLU_020994_0_0_1"/>
<feature type="compositionally biased region" description="Low complexity" evidence="3">
    <location>
        <begin position="354"/>
        <end position="366"/>
    </location>
</feature>
<evidence type="ECO:0000256" key="3">
    <source>
        <dbReference type="SAM" id="MobiDB-lite"/>
    </source>
</evidence>
<dbReference type="EMBL" id="AFRT01000052">
    <property type="protein sequence ID" value="ELU45664.1"/>
    <property type="molecule type" value="Genomic_DNA"/>
</dbReference>
<dbReference type="STRING" id="983506.L8XAF9"/>
<feature type="domain" description="HMG box" evidence="4">
    <location>
        <begin position="413"/>
        <end position="483"/>
    </location>
</feature>
<evidence type="ECO:0000256" key="1">
    <source>
        <dbReference type="ARBA" id="ARBA00023125"/>
    </source>
</evidence>
<dbReference type="Gene3D" id="1.10.30.10">
    <property type="entry name" value="High mobility group box domain"/>
    <property type="match status" value="2"/>
</dbReference>
<dbReference type="GO" id="GO:0003677">
    <property type="term" value="F:DNA binding"/>
    <property type="evidence" value="ECO:0007669"/>
    <property type="project" value="UniProtKB-UniRule"/>
</dbReference>
<feature type="region of interest" description="Disordered" evidence="3">
    <location>
        <begin position="275"/>
        <end position="295"/>
    </location>
</feature>
<keyword evidence="1 2" id="KW-0238">DNA-binding</keyword>
<evidence type="ECO:0000313" key="6">
    <source>
        <dbReference type="Proteomes" id="UP000011668"/>
    </source>
</evidence>
<dbReference type="SUPFAM" id="SSF47095">
    <property type="entry name" value="HMG-box"/>
    <property type="match status" value="2"/>
</dbReference>
<feature type="domain" description="HMG box" evidence="4">
    <location>
        <begin position="518"/>
        <end position="592"/>
    </location>
</feature>
<dbReference type="OrthoDB" id="5550281at2759"/>
<dbReference type="InterPro" id="IPR050342">
    <property type="entry name" value="HMGB"/>
</dbReference>
<name>L8XAF9_THACA</name>
<dbReference type="SMART" id="SM00398">
    <property type="entry name" value="HMG"/>
    <property type="match status" value="2"/>
</dbReference>
<keyword evidence="2" id="KW-0539">Nucleus</keyword>
<dbReference type="PANTHER" id="PTHR48112:SF22">
    <property type="entry name" value="MITOCHONDRIAL TRANSCRIPTION FACTOR A, ISOFORM B"/>
    <property type="match status" value="1"/>
</dbReference>
<evidence type="ECO:0000256" key="2">
    <source>
        <dbReference type="PROSITE-ProRule" id="PRU00267"/>
    </source>
</evidence>
<reference evidence="5 6" key="1">
    <citation type="journal article" date="2013" name="Nat. Commun.">
        <title>The evolution and pathogenic mechanisms of the rice sheath blight pathogen.</title>
        <authorList>
            <person name="Zheng A."/>
            <person name="Lin R."/>
            <person name="Xu L."/>
            <person name="Qin P."/>
            <person name="Tang C."/>
            <person name="Ai P."/>
            <person name="Zhang D."/>
            <person name="Liu Y."/>
            <person name="Sun Z."/>
            <person name="Feng H."/>
            <person name="Wang Y."/>
            <person name="Chen Y."/>
            <person name="Liang X."/>
            <person name="Fu R."/>
            <person name="Li Q."/>
            <person name="Zhang J."/>
            <person name="Yu X."/>
            <person name="Xie Z."/>
            <person name="Ding L."/>
            <person name="Guan P."/>
            <person name="Tang J."/>
            <person name="Liang Y."/>
            <person name="Wang S."/>
            <person name="Deng Q."/>
            <person name="Li S."/>
            <person name="Zhu J."/>
            <person name="Wang L."/>
            <person name="Liu H."/>
            <person name="Li P."/>
        </authorList>
    </citation>
    <scope>NUCLEOTIDE SEQUENCE [LARGE SCALE GENOMIC DNA]</scope>
    <source>
        <strain evidence="6">AG-1 IA</strain>
    </source>
</reference>
<dbReference type="GO" id="GO:0005634">
    <property type="term" value="C:nucleus"/>
    <property type="evidence" value="ECO:0007669"/>
    <property type="project" value="UniProtKB-UniRule"/>
</dbReference>
<sequence length="715" mass="78814">MYIDLQSKLMYIITGSGRKTRHLHVTHPGFWECPGYWNIRGDELGRMSCIRSTLDIRSPFASAPILPPHLREPAAVFRRIRMDSLPSSSTWPTSSDDGPSLAARAFANFDWSSPTAMLESDIHTFATPTTPENMIFPIDDMLDQPPQGPAQAQYPRTGTLDSWDEALSAYTHVDQLTFDEPDLDNQGGSFCLSDPNSFSGTPSSWDVGSGISIEPPLTPDSPPYHGDSFGVSPGQLAPFSPSNPLVSSFPGEHIFTVGQPSPIRTRPTGRVPIRRTNTHTHSHSFSSQLRGSTIHSPQPRPTLHMRAMSHSAAMHSRPTNLTMSPRTLRNSTLDAALAQPDSQLHFHHVIATPFSSSAPSDPAPIAGNLRRSLTPGDEKTLSAGEDDASSNRKASPEQSADLVPPTRSRLNPPKQAPSTWQIFFTEYLQNYKATNPERKLNVSQAAKDGGAAYKALSPQQKEIYKRKARLAKQEYDRELAAWQRMLTPEDIRVENAFRSAQRKAGKSRRSNLKDPNAPKKPLSAYFMFLQWIRADPARIQDVFGDETETTRQSVLAASKWRELSDAEKKAEREKLEYEAARKVYEERTSGISKSNPYTGGFMHMTGTTVTSNSWGTSADAEVGGRRGSSSSGKLPGGASFGAIMFSPTSTYDEEAVADGDMEDMLNTIHWKARSRLPGVATSRSSLTTIGLIRYAMYCIPTDPYPLYQPTSILPV</sequence>
<feature type="region of interest" description="Disordered" evidence="3">
    <location>
        <begin position="354"/>
        <end position="416"/>
    </location>
</feature>
<accession>L8XAF9</accession>
<dbReference type="InterPro" id="IPR009071">
    <property type="entry name" value="HMG_box_dom"/>
</dbReference>
<proteinExistence type="predicted"/>
<feature type="DNA-binding region" description="HMG box" evidence="2">
    <location>
        <begin position="518"/>
        <end position="592"/>
    </location>
</feature>
<dbReference type="Pfam" id="PF00505">
    <property type="entry name" value="HMG_box"/>
    <property type="match status" value="1"/>
</dbReference>
<protein>
    <submittedName>
        <fullName evidence="5">EXP1-like protein</fullName>
    </submittedName>
</protein>
<feature type="region of interest" description="Disordered" evidence="3">
    <location>
        <begin position="612"/>
        <end position="633"/>
    </location>
</feature>
<keyword evidence="6" id="KW-1185">Reference proteome</keyword>
<dbReference type="PROSITE" id="PS50118">
    <property type="entry name" value="HMG_BOX_2"/>
    <property type="match status" value="2"/>
</dbReference>
<evidence type="ECO:0000313" key="5">
    <source>
        <dbReference type="EMBL" id="ELU45664.1"/>
    </source>
</evidence>
<comment type="caution">
    <text evidence="5">The sequence shown here is derived from an EMBL/GenBank/DDBJ whole genome shotgun (WGS) entry which is preliminary data.</text>
</comment>
<dbReference type="PANTHER" id="PTHR48112">
    <property type="entry name" value="HIGH MOBILITY GROUP PROTEIN DSP1"/>
    <property type="match status" value="1"/>
</dbReference>
<dbReference type="Proteomes" id="UP000011668">
    <property type="component" value="Unassembled WGS sequence"/>
</dbReference>
<dbReference type="AlphaFoldDB" id="L8XAF9"/>
<organism evidence="5 6">
    <name type="scientific">Thanatephorus cucumeris (strain AG1-IA)</name>
    <name type="common">Rice sheath blight fungus</name>
    <name type="synonym">Rhizoctonia solani</name>
    <dbReference type="NCBI Taxonomy" id="983506"/>
    <lineage>
        <taxon>Eukaryota</taxon>
        <taxon>Fungi</taxon>
        <taxon>Dikarya</taxon>
        <taxon>Basidiomycota</taxon>
        <taxon>Agaricomycotina</taxon>
        <taxon>Agaricomycetes</taxon>
        <taxon>Cantharellales</taxon>
        <taxon>Ceratobasidiaceae</taxon>
        <taxon>Rhizoctonia</taxon>
        <taxon>Rhizoctonia solani AG-1</taxon>
    </lineage>
</organism>
<feature type="DNA-binding region" description="HMG box" evidence="2">
    <location>
        <begin position="413"/>
        <end position="483"/>
    </location>
</feature>
<dbReference type="InterPro" id="IPR036910">
    <property type="entry name" value="HMG_box_dom_sf"/>
</dbReference>
<evidence type="ECO:0000259" key="4">
    <source>
        <dbReference type="PROSITE" id="PS50118"/>
    </source>
</evidence>
<gene>
    <name evidence="5" type="ORF">AG1IA_00308</name>
</gene>